<reference evidence="5 6" key="1">
    <citation type="journal article" date="2019" name="Nat. Ecol. Evol.">
        <title>Megaphylogeny resolves global patterns of mushroom evolution.</title>
        <authorList>
            <person name="Varga T."/>
            <person name="Krizsan K."/>
            <person name="Foldi C."/>
            <person name="Dima B."/>
            <person name="Sanchez-Garcia M."/>
            <person name="Sanchez-Ramirez S."/>
            <person name="Szollosi G.J."/>
            <person name="Szarkandi J.G."/>
            <person name="Papp V."/>
            <person name="Albert L."/>
            <person name="Andreopoulos W."/>
            <person name="Angelini C."/>
            <person name="Antonin V."/>
            <person name="Barry K.W."/>
            <person name="Bougher N.L."/>
            <person name="Buchanan P."/>
            <person name="Buyck B."/>
            <person name="Bense V."/>
            <person name="Catcheside P."/>
            <person name="Chovatia M."/>
            <person name="Cooper J."/>
            <person name="Damon W."/>
            <person name="Desjardin D."/>
            <person name="Finy P."/>
            <person name="Geml J."/>
            <person name="Haridas S."/>
            <person name="Hughes K."/>
            <person name="Justo A."/>
            <person name="Karasinski D."/>
            <person name="Kautmanova I."/>
            <person name="Kiss B."/>
            <person name="Kocsube S."/>
            <person name="Kotiranta H."/>
            <person name="LaButti K.M."/>
            <person name="Lechner B.E."/>
            <person name="Liimatainen K."/>
            <person name="Lipzen A."/>
            <person name="Lukacs Z."/>
            <person name="Mihaltcheva S."/>
            <person name="Morgado L.N."/>
            <person name="Niskanen T."/>
            <person name="Noordeloos M.E."/>
            <person name="Ohm R.A."/>
            <person name="Ortiz-Santana B."/>
            <person name="Ovrebo C."/>
            <person name="Racz N."/>
            <person name="Riley R."/>
            <person name="Savchenko A."/>
            <person name="Shiryaev A."/>
            <person name="Soop K."/>
            <person name="Spirin V."/>
            <person name="Szebenyi C."/>
            <person name="Tomsovsky M."/>
            <person name="Tulloss R.E."/>
            <person name="Uehling J."/>
            <person name="Grigoriev I.V."/>
            <person name="Vagvolgyi C."/>
            <person name="Papp T."/>
            <person name="Martin F.M."/>
            <person name="Miettinen O."/>
            <person name="Hibbett D.S."/>
            <person name="Nagy L.G."/>
        </authorList>
    </citation>
    <scope>NUCLEOTIDE SEQUENCE [LARGE SCALE GENOMIC DNA]</scope>
    <source>
        <strain evidence="5 6">CBS 166.37</strain>
    </source>
</reference>
<dbReference type="InterPro" id="IPR000683">
    <property type="entry name" value="Gfo/Idh/MocA-like_OxRdtase_N"/>
</dbReference>
<evidence type="ECO:0000259" key="4">
    <source>
        <dbReference type="Pfam" id="PF02894"/>
    </source>
</evidence>
<evidence type="ECO:0000256" key="1">
    <source>
        <dbReference type="ARBA" id="ARBA00010928"/>
    </source>
</evidence>
<accession>A0A5C3MI71</accession>
<evidence type="ECO:0008006" key="7">
    <source>
        <dbReference type="Google" id="ProtNLM"/>
    </source>
</evidence>
<evidence type="ECO:0000313" key="5">
    <source>
        <dbReference type="EMBL" id="TFK44056.1"/>
    </source>
</evidence>
<dbReference type="EMBL" id="ML213590">
    <property type="protein sequence ID" value="TFK44056.1"/>
    <property type="molecule type" value="Genomic_DNA"/>
</dbReference>
<evidence type="ECO:0000313" key="6">
    <source>
        <dbReference type="Proteomes" id="UP000308652"/>
    </source>
</evidence>
<dbReference type="OrthoDB" id="446809at2759"/>
<dbReference type="Proteomes" id="UP000308652">
    <property type="component" value="Unassembled WGS sequence"/>
</dbReference>
<proteinExistence type="inferred from homology"/>
<protein>
    <recommendedName>
        <fullName evidence="7">Oxidoreductase</fullName>
    </recommendedName>
</protein>
<dbReference type="GO" id="GO:0016491">
    <property type="term" value="F:oxidoreductase activity"/>
    <property type="evidence" value="ECO:0007669"/>
    <property type="project" value="UniProtKB-KW"/>
</dbReference>
<dbReference type="InterPro" id="IPR051317">
    <property type="entry name" value="Gfo/Idh/MocA_oxidoreduct"/>
</dbReference>
<evidence type="ECO:0000259" key="3">
    <source>
        <dbReference type="Pfam" id="PF01408"/>
    </source>
</evidence>
<feature type="domain" description="Gfo/Idh/MocA-like oxidoreductase N-terminal" evidence="3">
    <location>
        <begin position="6"/>
        <end position="125"/>
    </location>
</feature>
<dbReference type="PANTHER" id="PTHR43708:SF5">
    <property type="entry name" value="CONSERVED EXPRESSED OXIDOREDUCTASE (EUROFUNG)-RELATED"/>
    <property type="match status" value="1"/>
</dbReference>
<feature type="domain" description="Gfo/Idh/MocA-like oxidoreductase C-terminal" evidence="4">
    <location>
        <begin position="152"/>
        <end position="372"/>
    </location>
</feature>
<dbReference type="PANTHER" id="PTHR43708">
    <property type="entry name" value="CONSERVED EXPRESSED OXIDOREDUCTASE (EUROFUNG)"/>
    <property type="match status" value="1"/>
</dbReference>
<dbReference type="Pfam" id="PF02894">
    <property type="entry name" value="GFO_IDH_MocA_C"/>
    <property type="match status" value="1"/>
</dbReference>
<comment type="similarity">
    <text evidence="1">Belongs to the Gfo/Idh/MocA family.</text>
</comment>
<organism evidence="5 6">
    <name type="scientific">Crucibulum laeve</name>
    <dbReference type="NCBI Taxonomy" id="68775"/>
    <lineage>
        <taxon>Eukaryota</taxon>
        <taxon>Fungi</taxon>
        <taxon>Dikarya</taxon>
        <taxon>Basidiomycota</taxon>
        <taxon>Agaricomycotina</taxon>
        <taxon>Agaricomycetes</taxon>
        <taxon>Agaricomycetidae</taxon>
        <taxon>Agaricales</taxon>
        <taxon>Agaricineae</taxon>
        <taxon>Nidulariaceae</taxon>
        <taxon>Crucibulum</taxon>
    </lineage>
</organism>
<name>A0A5C3MI71_9AGAR</name>
<dbReference type="Gene3D" id="3.40.50.720">
    <property type="entry name" value="NAD(P)-binding Rossmann-like Domain"/>
    <property type="match status" value="1"/>
</dbReference>
<keyword evidence="2" id="KW-0560">Oxidoreductase</keyword>
<dbReference type="InterPro" id="IPR004104">
    <property type="entry name" value="Gfo/Idh/MocA-like_OxRdtase_C"/>
</dbReference>
<dbReference type="GO" id="GO:0000166">
    <property type="term" value="F:nucleotide binding"/>
    <property type="evidence" value="ECO:0007669"/>
    <property type="project" value="InterPro"/>
</dbReference>
<keyword evidence="6" id="KW-1185">Reference proteome</keyword>
<dbReference type="SUPFAM" id="SSF51735">
    <property type="entry name" value="NAD(P)-binding Rossmann-fold domains"/>
    <property type="match status" value="1"/>
</dbReference>
<evidence type="ECO:0000256" key="2">
    <source>
        <dbReference type="ARBA" id="ARBA00023002"/>
    </source>
</evidence>
<sequence length="376" mass="41858">MPNKINTCVLGVGLSGLTFHVPFILALHETFNLHSVLERNPRVPGGKVQERFGVSPKVYKSLDDVLADAEIELVVVGTPSDTHYPFAKAALQAGKHVLVDKPVTATAAEAEELGNLAREKNLVVYAFQNRRWEADFFALKRLLQLPPSSPQSLGTLLEFESHHDRYRKNLKGTWKDIPAPANGLTYDLGSHLIDQALVLFGRPDKVTAFIQNSRGIGHPDVDDYFTIHFHYVRSSTRSYPLTAILRAYNLSVRSPQLRYIVRGIKGTYIKYGVDVQADQLSVISLPNAIHETQYGREPEYLHGTLEHIEADDVTVTKSVWPSEDAGAYTDLFRNLAAAIREGAEPEVKWSEATAVIEMIELAYESSKQGVTLDVPK</sequence>
<dbReference type="InterPro" id="IPR036291">
    <property type="entry name" value="NAD(P)-bd_dom_sf"/>
</dbReference>
<dbReference type="STRING" id="68775.A0A5C3MI71"/>
<gene>
    <name evidence="5" type="ORF">BDQ12DRAFT_672317</name>
</gene>
<dbReference type="AlphaFoldDB" id="A0A5C3MI71"/>
<dbReference type="Pfam" id="PF01408">
    <property type="entry name" value="GFO_IDH_MocA"/>
    <property type="match status" value="1"/>
</dbReference>
<dbReference type="Gene3D" id="3.30.360.10">
    <property type="entry name" value="Dihydrodipicolinate Reductase, domain 2"/>
    <property type="match status" value="1"/>
</dbReference>